<gene>
    <name evidence="6" type="ORF">Gasu_28140</name>
</gene>
<dbReference type="InterPro" id="IPR027417">
    <property type="entry name" value="P-loop_NTPase"/>
</dbReference>
<dbReference type="SUPFAM" id="SSF52540">
    <property type="entry name" value="P-loop containing nucleoside triphosphate hydrolases"/>
    <property type="match status" value="1"/>
</dbReference>
<dbReference type="GeneID" id="17088583"/>
<feature type="binding site" evidence="4">
    <location>
        <begin position="141"/>
        <end position="146"/>
    </location>
    <ligand>
        <name>GTP</name>
        <dbReference type="ChEBI" id="CHEBI:37565"/>
    </ligand>
</feature>
<keyword evidence="2 3" id="KW-0342">GTP-binding</keyword>
<accession>M2XI99</accession>
<keyword evidence="1 3" id="KW-0547">Nucleotide-binding</keyword>
<dbReference type="Gramene" id="EME29812">
    <property type="protein sequence ID" value="EME29812"/>
    <property type="gene ID" value="Gasu_28140"/>
</dbReference>
<feature type="binding site" evidence="4">
    <location>
        <position position="204"/>
    </location>
    <ligand>
        <name>GTP</name>
        <dbReference type="ChEBI" id="CHEBI:37565"/>
    </ligand>
</feature>
<feature type="domain" description="G" evidence="5">
    <location>
        <begin position="133"/>
        <end position="210"/>
    </location>
</feature>
<proteinExistence type="inferred from homology"/>
<dbReference type="InterPro" id="IPR006073">
    <property type="entry name" value="GTP-bd"/>
</dbReference>
<dbReference type="PIRSF" id="PIRSF006230">
    <property type="entry name" value="MG442"/>
    <property type="match status" value="1"/>
</dbReference>
<dbReference type="OrthoDB" id="269151at2759"/>
<reference evidence="7" key="1">
    <citation type="journal article" date="2013" name="Science">
        <title>Gene transfer from bacteria and archaea facilitated evolution of an extremophilic eukaryote.</title>
        <authorList>
            <person name="Schonknecht G."/>
            <person name="Chen W.H."/>
            <person name="Ternes C.M."/>
            <person name="Barbier G.G."/>
            <person name="Shrestha R.P."/>
            <person name="Stanke M."/>
            <person name="Brautigam A."/>
            <person name="Baker B.J."/>
            <person name="Banfield J.F."/>
            <person name="Garavito R.M."/>
            <person name="Carr K."/>
            <person name="Wilkerson C."/>
            <person name="Rensing S.A."/>
            <person name="Gagneul D."/>
            <person name="Dickenson N.E."/>
            <person name="Oesterhelt C."/>
            <person name="Lercher M.J."/>
            <person name="Weber A.P."/>
        </authorList>
    </citation>
    <scope>NUCLEOTIDE SEQUENCE [LARGE SCALE GENOMIC DNA]</scope>
    <source>
        <strain evidence="7">074W</strain>
    </source>
</reference>
<evidence type="ECO:0000256" key="3">
    <source>
        <dbReference type="PIRNR" id="PIRNR006230"/>
    </source>
</evidence>
<evidence type="ECO:0000259" key="5">
    <source>
        <dbReference type="Pfam" id="PF01926"/>
    </source>
</evidence>
<dbReference type="InterPro" id="IPR023179">
    <property type="entry name" value="GTP-bd_ortho_bundle_sf"/>
</dbReference>
<dbReference type="GO" id="GO:0005743">
    <property type="term" value="C:mitochondrial inner membrane"/>
    <property type="evidence" value="ECO:0007669"/>
    <property type="project" value="UniProtKB-SubCell"/>
</dbReference>
<evidence type="ECO:0000313" key="7">
    <source>
        <dbReference type="Proteomes" id="UP000030680"/>
    </source>
</evidence>
<dbReference type="KEGG" id="gsl:Gasu_28140"/>
<dbReference type="PANTHER" id="PTHR45782:SF4">
    <property type="entry name" value="MITOCHONDRIAL RIBOSOME-ASSOCIATED GTPASE 1"/>
    <property type="match status" value="1"/>
</dbReference>
<dbReference type="Proteomes" id="UP000030680">
    <property type="component" value="Unassembled WGS sequence"/>
</dbReference>
<dbReference type="OMA" id="GVLWPKF"/>
<protein>
    <recommendedName>
        <fullName evidence="3">Mitochondrial GTPase 1</fullName>
    </recommendedName>
</protein>
<dbReference type="Gene3D" id="3.40.50.300">
    <property type="entry name" value="P-loop containing nucleotide triphosphate hydrolases"/>
    <property type="match status" value="1"/>
</dbReference>
<dbReference type="PANTHER" id="PTHR45782">
    <property type="entry name" value="MITOCHONDRIAL RIBOSOME-ASSOCIATED GTPASE 1"/>
    <property type="match status" value="1"/>
</dbReference>
<dbReference type="EMBL" id="KB454505">
    <property type="protein sequence ID" value="EME29812.1"/>
    <property type="molecule type" value="Genomic_DNA"/>
</dbReference>
<dbReference type="GO" id="GO:0005525">
    <property type="term" value="F:GTP binding"/>
    <property type="evidence" value="ECO:0007669"/>
    <property type="project" value="UniProtKB-KW"/>
</dbReference>
<keyword evidence="7" id="KW-1185">Reference proteome</keyword>
<dbReference type="AlphaFoldDB" id="M2XI99"/>
<evidence type="ECO:0000313" key="6">
    <source>
        <dbReference type="EMBL" id="EME29812.1"/>
    </source>
</evidence>
<keyword evidence="3" id="KW-0496">Mitochondrion</keyword>
<dbReference type="GO" id="GO:0032543">
    <property type="term" value="P:mitochondrial translation"/>
    <property type="evidence" value="ECO:0007669"/>
    <property type="project" value="TreeGrafter"/>
</dbReference>
<dbReference type="Gene3D" id="1.10.1580.10">
    <property type="match status" value="1"/>
</dbReference>
<feature type="binding site" evidence="4">
    <location>
        <begin position="69"/>
        <end position="72"/>
    </location>
    <ligand>
        <name>GTP</name>
        <dbReference type="ChEBI" id="CHEBI:37565"/>
    </ligand>
</feature>
<dbReference type="Pfam" id="PF01926">
    <property type="entry name" value="MMR_HSR1"/>
    <property type="match status" value="1"/>
</dbReference>
<dbReference type="STRING" id="130081.M2XI99"/>
<organism evidence="6 7">
    <name type="scientific">Galdieria sulphuraria</name>
    <name type="common">Red alga</name>
    <dbReference type="NCBI Taxonomy" id="130081"/>
    <lineage>
        <taxon>Eukaryota</taxon>
        <taxon>Rhodophyta</taxon>
        <taxon>Bangiophyceae</taxon>
        <taxon>Galdieriales</taxon>
        <taxon>Galdieriaceae</taxon>
        <taxon>Galdieria</taxon>
    </lineage>
</organism>
<comment type="similarity">
    <text evidence="3">Belongs to the TRAFAC class YlqF/YawG GTPase family. MTG1 subfamily.</text>
</comment>
<evidence type="ECO:0000256" key="1">
    <source>
        <dbReference type="ARBA" id="ARBA00022741"/>
    </source>
</evidence>
<sequence length="319" mass="35840">MLRISNYLLSTINWFPGHMYKASREIKEKLALADIIIEVRDARIPLTSAAVAEVSQLPSRTIPRIILLNKADLSEPLLLSKAMCRLAKGGLKSSYCSILPFSCKQVQRNHISSVLDTLAAVPVRKRLKSLPTKVIVIGVPNVGKSSFINLLQRHCRNQWKDIPVEHTIDDGGVAKVGKHPGVTKNVAGFVVSHQPYIYMLDSPGVMYPRLDSWESGMKLIITGCIRDQSVDSIAACQFLLNMLIERNDSVAMSRLGIDINDWNISAHQVVRKVAHRIRAFQKEDKEHTHENEDLLRTCIYILKKFRQGSLGCFTLDSME</sequence>
<dbReference type="RefSeq" id="XP_005706332.1">
    <property type="nucleotide sequence ID" value="XM_005706275.1"/>
</dbReference>
<comment type="subcellular location">
    <subcellularLocation>
        <location evidence="3">Mitochondrion inner membrane</location>
        <topology evidence="3">Peripheral membrane protein</topology>
    </subcellularLocation>
</comment>
<evidence type="ECO:0000256" key="4">
    <source>
        <dbReference type="PIRSR" id="PIRSR006230-1"/>
    </source>
</evidence>
<name>M2XI99_GALSU</name>
<dbReference type="GO" id="GO:0003924">
    <property type="term" value="F:GTPase activity"/>
    <property type="evidence" value="ECO:0007669"/>
    <property type="project" value="TreeGrafter"/>
</dbReference>
<dbReference type="CDD" id="cd01856">
    <property type="entry name" value="YlqF"/>
    <property type="match status" value="1"/>
</dbReference>
<dbReference type="InterPro" id="IPR016478">
    <property type="entry name" value="GTPase_MTG1"/>
</dbReference>
<evidence type="ECO:0000256" key="2">
    <source>
        <dbReference type="ARBA" id="ARBA00023134"/>
    </source>
</evidence>
<dbReference type="eggNOG" id="KOG2485">
    <property type="taxonomic scope" value="Eukaryota"/>
</dbReference>